<evidence type="ECO:0000313" key="6">
    <source>
        <dbReference type="EMBL" id="EHQ28689.1"/>
    </source>
</evidence>
<feature type="transmembrane region" description="Helical" evidence="5">
    <location>
        <begin position="211"/>
        <end position="233"/>
    </location>
</feature>
<feature type="transmembrane region" description="Helical" evidence="5">
    <location>
        <begin position="141"/>
        <end position="160"/>
    </location>
</feature>
<keyword evidence="4 5" id="KW-0472">Membrane</keyword>
<dbReference type="Gene3D" id="1.20.1720.10">
    <property type="entry name" value="Multidrug resistance protein D"/>
    <property type="match status" value="2"/>
</dbReference>
<gene>
    <name evidence="6" type="ORF">Mucpa_4600</name>
</gene>
<evidence type="ECO:0000256" key="4">
    <source>
        <dbReference type="ARBA" id="ARBA00023136"/>
    </source>
</evidence>
<evidence type="ECO:0000256" key="3">
    <source>
        <dbReference type="ARBA" id="ARBA00022989"/>
    </source>
</evidence>
<feature type="transmembrane region" description="Helical" evidence="5">
    <location>
        <begin position="53"/>
        <end position="71"/>
    </location>
</feature>
<evidence type="ECO:0000256" key="1">
    <source>
        <dbReference type="ARBA" id="ARBA00004141"/>
    </source>
</evidence>
<comment type="subcellular location">
    <subcellularLocation>
        <location evidence="1">Membrane</location>
        <topology evidence="1">Multi-pass membrane protein</topology>
    </subcellularLocation>
</comment>
<keyword evidence="2 5" id="KW-0812">Transmembrane</keyword>
<keyword evidence="3 5" id="KW-1133">Transmembrane helix</keyword>
<dbReference type="Proteomes" id="UP000002774">
    <property type="component" value="Chromosome"/>
</dbReference>
<keyword evidence="7" id="KW-1185">Reference proteome</keyword>
<dbReference type="GO" id="GO:0022857">
    <property type="term" value="F:transmembrane transporter activity"/>
    <property type="evidence" value="ECO:0007669"/>
    <property type="project" value="InterPro"/>
</dbReference>
<feature type="transmembrane region" description="Helical" evidence="5">
    <location>
        <begin position="172"/>
        <end position="191"/>
    </location>
</feature>
<dbReference type="PANTHER" id="PTHR23501">
    <property type="entry name" value="MAJOR FACILITATOR SUPERFAMILY"/>
    <property type="match status" value="1"/>
</dbReference>
<dbReference type="AlphaFoldDB" id="H1Y770"/>
<dbReference type="EMBL" id="CM001403">
    <property type="protein sequence ID" value="EHQ28689.1"/>
    <property type="molecule type" value="Genomic_DNA"/>
</dbReference>
<dbReference type="STRING" id="714943.Mucpa_4600"/>
<dbReference type="SUPFAM" id="SSF103473">
    <property type="entry name" value="MFS general substrate transporter"/>
    <property type="match status" value="1"/>
</dbReference>
<dbReference type="OrthoDB" id="1404010at2"/>
<feature type="transmembrane region" description="Helical" evidence="5">
    <location>
        <begin position="340"/>
        <end position="361"/>
    </location>
</feature>
<dbReference type="eggNOG" id="COG2814">
    <property type="taxonomic scope" value="Bacteria"/>
</dbReference>
<feature type="transmembrane region" description="Helical" evidence="5">
    <location>
        <begin position="277"/>
        <end position="300"/>
    </location>
</feature>
<dbReference type="PANTHER" id="PTHR23501:SF5">
    <property type="entry name" value="TRANSPORT PROTEIN"/>
    <property type="match status" value="1"/>
</dbReference>
<dbReference type="InterPro" id="IPR011701">
    <property type="entry name" value="MFS"/>
</dbReference>
<feature type="transmembrane region" description="Helical" evidence="5">
    <location>
        <begin position="108"/>
        <end position="129"/>
    </location>
</feature>
<protein>
    <recommendedName>
        <fullName evidence="8">Major facilitator superfamily MFS_1</fullName>
    </recommendedName>
</protein>
<name>H1Y770_9SPHI</name>
<organism evidence="6 7">
    <name type="scientific">Mucilaginibacter paludis DSM 18603</name>
    <dbReference type="NCBI Taxonomy" id="714943"/>
    <lineage>
        <taxon>Bacteria</taxon>
        <taxon>Pseudomonadati</taxon>
        <taxon>Bacteroidota</taxon>
        <taxon>Sphingobacteriia</taxon>
        <taxon>Sphingobacteriales</taxon>
        <taxon>Sphingobacteriaceae</taxon>
        <taxon>Mucilaginibacter</taxon>
    </lineage>
</organism>
<feature type="transmembrane region" description="Helical" evidence="5">
    <location>
        <begin position="83"/>
        <end position="102"/>
    </location>
</feature>
<feature type="transmembrane region" description="Helical" evidence="5">
    <location>
        <begin position="239"/>
        <end position="256"/>
    </location>
</feature>
<proteinExistence type="predicted"/>
<dbReference type="HOGENOM" id="CLU_037929_1_0_10"/>
<accession>H1Y770</accession>
<dbReference type="RefSeq" id="WP_008509565.1">
    <property type="nucleotide sequence ID" value="NZ_CM001403.1"/>
</dbReference>
<feature type="transmembrane region" description="Helical" evidence="5">
    <location>
        <begin position="408"/>
        <end position="427"/>
    </location>
</feature>
<dbReference type="InterPro" id="IPR036259">
    <property type="entry name" value="MFS_trans_sf"/>
</dbReference>
<evidence type="ECO:0000313" key="7">
    <source>
        <dbReference type="Proteomes" id="UP000002774"/>
    </source>
</evidence>
<sequence>MKTTVPIFKNWVPNWLIWVAIFMVTLPSMGLFGVSTASGSAAAGYYGIEPADVQYSMVIFYAAVASFFALERRFFNFVAVKQYLLLSTVIEIITSYVCYTTHNLHMLFVFRFLQGMANCATTSICITLIFGRLHTERAREIGYSAFYCVLLCIAPFTTLVTAPMLDSFDYSILYKGIIFFYLPGTTLLFVVMNNVRLNKKFPLYQVDWASFILYGLILCITGYVLVYGQQYYWLQDKRIIAGVVSIFLLLCIHVLRQAHQKRPYLSLQVFNHRNFKIGALLIFFLYLCRGAFGITSTYFATVLGLDPIHIGYLLLINISGIILGVLASSRLIVYKRSMRLIWMAGFAFLLSFHLWMRILFATQANTSEFFIPLLIQGIGTGLLMTPLIVFMVSSVPPDLSSTASATGVFFRFTGFCTSIALVNYFSLHQQSEHYNRFQQALTDLDPAAVQRLTGYRQILVSRGMAPDQATRLANGLLSRSAQAQSQLRFAMDYYLLISWIILIIILVIALVPYLNRTTVNLKASQPAPVSY</sequence>
<dbReference type="GO" id="GO:0005886">
    <property type="term" value="C:plasma membrane"/>
    <property type="evidence" value="ECO:0007669"/>
    <property type="project" value="TreeGrafter"/>
</dbReference>
<dbReference type="Pfam" id="PF07690">
    <property type="entry name" value="MFS_1"/>
    <property type="match status" value="1"/>
</dbReference>
<feature type="transmembrane region" description="Helical" evidence="5">
    <location>
        <begin position="493"/>
        <end position="514"/>
    </location>
</feature>
<feature type="transmembrane region" description="Helical" evidence="5">
    <location>
        <begin position="312"/>
        <end position="333"/>
    </location>
</feature>
<feature type="transmembrane region" description="Helical" evidence="5">
    <location>
        <begin position="373"/>
        <end position="396"/>
    </location>
</feature>
<evidence type="ECO:0000256" key="2">
    <source>
        <dbReference type="ARBA" id="ARBA00022692"/>
    </source>
</evidence>
<evidence type="ECO:0000256" key="5">
    <source>
        <dbReference type="SAM" id="Phobius"/>
    </source>
</evidence>
<evidence type="ECO:0008006" key="8">
    <source>
        <dbReference type="Google" id="ProtNLM"/>
    </source>
</evidence>
<feature type="transmembrane region" description="Helical" evidence="5">
    <location>
        <begin position="12"/>
        <end position="33"/>
    </location>
</feature>
<reference evidence="6" key="1">
    <citation type="submission" date="2011-09" db="EMBL/GenBank/DDBJ databases">
        <title>The permanent draft genome of Mucilaginibacter paludis DSM 18603.</title>
        <authorList>
            <consortium name="US DOE Joint Genome Institute (JGI-PGF)"/>
            <person name="Lucas S."/>
            <person name="Han J."/>
            <person name="Lapidus A."/>
            <person name="Bruce D."/>
            <person name="Goodwin L."/>
            <person name="Pitluck S."/>
            <person name="Peters L."/>
            <person name="Kyrpides N."/>
            <person name="Mavromatis K."/>
            <person name="Ivanova N."/>
            <person name="Mikhailova N."/>
            <person name="Held B."/>
            <person name="Detter J.C."/>
            <person name="Tapia R."/>
            <person name="Han C."/>
            <person name="Land M."/>
            <person name="Hauser L."/>
            <person name="Markowitz V."/>
            <person name="Cheng J.-F."/>
            <person name="Hugenholtz P."/>
            <person name="Woyke T."/>
            <person name="Wu D."/>
            <person name="Tindall B."/>
            <person name="Brambilla E."/>
            <person name="Klenk H.-P."/>
            <person name="Eisen J.A."/>
        </authorList>
    </citation>
    <scope>NUCLEOTIDE SEQUENCE [LARGE SCALE GENOMIC DNA]</scope>
    <source>
        <strain evidence="6">DSM 18603</strain>
    </source>
</reference>